<evidence type="ECO:0000313" key="3">
    <source>
        <dbReference type="Proteomes" id="UP001172155"/>
    </source>
</evidence>
<dbReference type="InterPro" id="IPR015889">
    <property type="entry name" value="Intradiol_dOase_core"/>
</dbReference>
<name>A0AA40FC71_9PEZI</name>
<organism evidence="2 3">
    <name type="scientific">Schizothecium vesticola</name>
    <dbReference type="NCBI Taxonomy" id="314040"/>
    <lineage>
        <taxon>Eukaryota</taxon>
        <taxon>Fungi</taxon>
        <taxon>Dikarya</taxon>
        <taxon>Ascomycota</taxon>
        <taxon>Pezizomycotina</taxon>
        <taxon>Sordariomycetes</taxon>
        <taxon>Sordariomycetidae</taxon>
        <taxon>Sordariales</taxon>
        <taxon>Schizotheciaceae</taxon>
        <taxon>Schizothecium</taxon>
    </lineage>
</organism>
<keyword evidence="1" id="KW-0732">Signal</keyword>
<comment type="caution">
    <text evidence="2">The sequence shown here is derived from an EMBL/GenBank/DDBJ whole genome shotgun (WGS) entry which is preliminary data.</text>
</comment>
<gene>
    <name evidence="2" type="ORF">B0T18DRAFT_425369</name>
</gene>
<dbReference type="PANTHER" id="PTHR34315:SF1">
    <property type="entry name" value="INTRADIOL RING-CLEAVAGE DIOXYGENASES DOMAIN-CONTAINING PROTEIN-RELATED"/>
    <property type="match status" value="1"/>
</dbReference>
<dbReference type="AlphaFoldDB" id="A0AA40FC71"/>
<dbReference type="Proteomes" id="UP001172155">
    <property type="component" value="Unassembled WGS sequence"/>
</dbReference>
<protein>
    <submittedName>
        <fullName evidence="2">Intradiol ring-cleavage dioxygenase</fullName>
    </submittedName>
</protein>
<evidence type="ECO:0000256" key="1">
    <source>
        <dbReference type="SAM" id="SignalP"/>
    </source>
</evidence>
<dbReference type="EMBL" id="JAUKUD010000001">
    <property type="protein sequence ID" value="KAK0755090.1"/>
    <property type="molecule type" value="Genomic_DNA"/>
</dbReference>
<keyword evidence="2" id="KW-0560">Oxidoreductase</keyword>
<dbReference type="GO" id="GO:0016702">
    <property type="term" value="F:oxidoreductase activity, acting on single donors with incorporation of molecular oxygen, incorporation of two atoms of oxygen"/>
    <property type="evidence" value="ECO:0007669"/>
    <property type="project" value="InterPro"/>
</dbReference>
<feature type="signal peptide" evidence="1">
    <location>
        <begin position="1"/>
        <end position="19"/>
    </location>
</feature>
<accession>A0AA40FC71</accession>
<keyword evidence="2" id="KW-0223">Dioxygenase</keyword>
<evidence type="ECO:0000313" key="2">
    <source>
        <dbReference type="EMBL" id="KAK0755090.1"/>
    </source>
</evidence>
<sequence length="365" mass="39941">MGLKSLFSSALLAAPLAFAHPGHHEEAPAHPLEARDLNHCARAFNDPELVRRTVEFHGNEYARLRRSLGLEEPVQKRSLRPRDYLSVSRIDHKTNKAVSKNMDASTLFKDAGACILMPYVDEGPLYVRGEEVRKDLTEGNAGIKMTLAIQVVDYKTCQVVPNAYVDIWSSNATGIYTGVQGYPGMGDPKDPSILKLRALRGVQPTDANGLAVFDSLLPGRYEGRTTHIHTIVYLGAKKEANNTITGGKAAHVGQIYFDQSLLTEINKVSPYNTIKSAIMLNTNDFLFRNGANGDDPIVRYNLIGNKLEDGVYAWIRFGINQSKDYKLNPAAFWREGGGVMNPTGPVKPGGGLAGGFGKRGADEEN</sequence>
<dbReference type="SUPFAM" id="SSF49482">
    <property type="entry name" value="Aromatic compound dioxygenase"/>
    <property type="match status" value="1"/>
</dbReference>
<proteinExistence type="predicted"/>
<dbReference type="Gene3D" id="2.60.130.10">
    <property type="entry name" value="Aromatic compound dioxygenase"/>
    <property type="match status" value="1"/>
</dbReference>
<dbReference type="PANTHER" id="PTHR34315">
    <property type="match status" value="1"/>
</dbReference>
<dbReference type="CDD" id="cd03457">
    <property type="entry name" value="intradiol_dioxygenase_like"/>
    <property type="match status" value="1"/>
</dbReference>
<keyword evidence="3" id="KW-1185">Reference proteome</keyword>
<dbReference type="GO" id="GO:0008199">
    <property type="term" value="F:ferric iron binding"/>
    <property type="evidence" value="ECO:0007669"/>
    <property type="project" value="InterPro"/>
</dbReference>
<reference evidence="2" key="1">
    <citation type="submission" date="2023-06" db="EMBL/GenBank/DDBJ databases">
        <title>Genome-scale phylogeny and comparative genomics of the fungal order Sordariales.</title>
        <authorList>
            <consortium name="Lawrence Berkeley National Laboratory"/>
            <person name="Hensen N."/>
            <person name="Bonometti L."/>
            <person name="Westerberg I."/>
            <person name="Brannstrom I.O."/>
            <person name="Guillou S."/>
            <person name="Cros-Aarteil S."/>
            <person name="Calhoun S."/>
            <person name="Haridas S."/>
            <person name="Kuo A."/>
            <person name="Mondo S."/>
            <person name="Pangilinan J."/>
            <person name="Riley R."/>
            <person name="LaButti K."/>
            <person name="Andreopoulos B."/>
            <person name="Lipzen A."/>
            <person name="Chen C."/>
            <person name="Yanf M."/>
            <person name="Daum C."/>
            <person name="Ng V."/>
            <person name="Clum A."/>
            <person name="Steindorff A."/>
            <person name="Ohm R."/>
            <person name="Martin F."/>
            <person name="Silar P."/>
            <person name="Natvig D."/>
            <person name="Lalanne C."/>
            <person name="Gautier V."/>
            <person name="Ament-velasquez S.L."/>
            <person name="Kruys A."/>
            <person name="Hutchinson M.I."/>
            <person name="Powell A.J."/>
            <person name="Barry K."/>
            <person name="Miller A.N."/>
            <person name="Grigoriev I.V."/>
            <person name="Debuchy R."/>
            <person name="Gladieux P."/>
            <person name="Thoren M.H."/>
            <person name="Johannesson H."/>
        </authorList>
    </citation>
    <scope>NUCLEOTIDE SEQUENCE</scope>
    <source>
        <strain evidence="2">SMH3187-1</strain>
    </source>
</reference>
<feature type="chain" id="PRO_5041321158" evidence="1">
    <location>
        <begin position="20"/>
        <end position="365"/>
    </location>
</feature>